<dbReference type="AlphaFoldDB" id="W5YR93"/>
<protein>
    <recommendedName>
        <fullName evidence="3">TIGR02444 family protein</fullName>
    </recommendedName>
</protein>
<evidence type="ECO:0000313" key="2">
    <source>
        <dbReference type="Proteomes" id="UP000061489"/>
    </source>
</evidence>
<dbReference type="STRING" id="1420916.AU14_11385"/>
<dbReference type="EMBL" id="CP007151">
    <property type="protein sequence ID" value="AHI28993.1"/>
    <property type="molecule type" value="Genomic_DNA"/>
</dbReference>
<dbReference type="Proteomes" id="UP000061489">
    <property type="component" value="Chromosome"/>
</dbReference>
<dbReference type="InterPro" id="IPR012659">
    <property type="entry name" value="CHP02444"/>
</dbReference>
<proteinExistence type="predicted"/>
<dbReference type="HOGENOM" id="CLU_1459685_0_0_6"/>
<sequence length="185" mass="20068">MTVCSQSPSERTTDSLDLPVQLQSDNPLWQFALAFWQKTGVQENCLALQQQGWSVTRVLCAAWLALDGQSYTGNEDATVTEWRNRVTGALRTVRQLLPKASAQCTTLRKGVAGLELEAERIELALAWHTLTTNNTETGDMHGRDALIQNNLEAAAPSTKAVANAKSHLNALAGTLADISTGDHKP</sequence>
<name>W5YR93_9GAMM</name>
<dbReference type="KEGG" id="msx:AU14_11385"/>
<evidence type="ECO:0000313" key="1">
    <source>
        <dbReference type="EMBL" id="AHI28993.1"/>
    </source>
</evidence>
<evidence type="ECO:0008006" key="3">
    <source>
        <dbReference type="Google" id="ProtNLM"/>
    </source>
</evidence>
<keyword evidence="2" id="KW-1185">Reference proteome</keyword>
<accession>W5YR93</accession>
<organism evidence="1 2">
    <name type="scientific">Marinobacter similis</name>
    <dbReference type="NCBI Taxonomy" id="1420916"/>
    <lineage>
        <taxon>Bacteria</taxon>
        <taxon>Pseudomonadati</taxon>
        <taxon>Pseudomonadota</taxon>
        <taxon>Gammaproteobacteria</taxon>
        <taxon>Pseudomonadales</taxon>
        <taxon>Marinobacteraceae</taxon>
        <taxon>Marinobacter</taxon>
    </lineage>
</organism>
<dbReference type="OrthoDB" id="5795846at2"/>
<reference evidence="1 2" key="1">
    <citation type="journal article" date="2014" name="Genome Announc.">
        <title>Draft Genome Sequences of Marinobacter similis A3d10T and Marinobacter salarius R9SW1T.</title>
        <authorList>
            <person name="Ivanova E.P."/>
            <person name="Ng H.J."/>
            <person name="Webb H.K."/>
            <person name="Feng G."/>
            <person name="Oshima K."/>
            <person name="Hattori M."/>
            <person name="Ohkuma M."/>
            <person name="Sergeev A.F."/>
            <person name="Mikhailov V.V."/>
            <person name="Crawford R.J."/>
            <person name="Sawabe T."/>
        </authorList>
    </citation>
    <scope>NUCLEOTIDE SEQUENCE [LARGE SCALE GENOMIC DNA]</scope>
    <source>
        <strain evidence="1 2">A3d10</strain>
    </source>
</reference>
<dbReference type="Pfam" id="PF09523">
    <property type="entry name" value="DUF2390"/>
    <property type="match status" value="1"/>
</dbReference>
<gene>
    <name evidence="1" type="ORF">AU14_11385</name>
</gene>
<dbReference type="NCBIfam" id="TIGR02444">
    <property type="entry name" value="TIGR02444 family protein"/>
    <property type="match status" value="1"/>
</dbReference>